<evidence type="ECO:0000259" key="4">
    <source>
        <dbReference type="Pfam" id="PF14833"/>
    </source>
</evidence>
<dbReference type="EMBL" id="JBHTBU010000001">
    <property type="protein sequence ID" value="MFC7288246.1"/>
    <property type="molecule type" value="Genomic_DNA"/>
</dbReference>
<gene>
    <name evidence="5" type="ORF">ACFQPC_09390</name>
</gene>
<dbReference type="PIRSF" id="PIRSF000103">
    <property type="entry name" value="HIBADH"/>
    <property type="match status" value="1"/>
</dbReference>
<evidence type="ECO:0000313" key="6">
    <source>
        <dbReference type="Proteomes" id="UP001596542"/>
    </source>
</evidence>
<proteinExistence type="predicted"/>
<reference evidence="6" key="1">
    <citation type="journal article" date="2019" name="Int. J. Syst. Evol. Microbiol.">
        <title>The Global Catalogue of Microorganisms (GCM) 10K type strain sequencing project: providing services to taxonomists for standard genome sequencing and annotation.</title>
        <authorList>
            <consortium name="The Broad Institute Genomics Platform"/>
            <consortium name="The Broad Institute Genome Sequencing Center for Infectious Disease"/>
            <person name="Wu L."/>
            <person name="Ma J."/>
        </authorList>
    </citation>
    <scope>NUCLEOTIDE SEQUENCE [LARGE SCALE GENOMIC DNA]</scope>
    <source>
        <strain evidence="6">KACC 12508</strain>
    </source>
</reference>
<dbReference type="Pfam" id="PF14833">
    <property type="entry name" value="NAD_binding_11"/>
    <property type="match status" value="1"/>
</dbReference>
<dbReference type="InterPro" id="IPR008927">
    <property type="entry name" value="6-PGluconate_DH-like_C_sf"/>
</dbReference>
<dbReference type="Gene3D" id="3.40.50.720">
    <property type="entry name" value="NAD(P)-binding Rossmann-like Domain"/>
    <property type="match status" value="1"/>
</dbReference>
<dbReference type="InterPro" id="IPR036291">
    <property type="entry name" value="NAD(P)-bd_dom_sf"/>
</dbReference>
<sequence>MDNIRNIGFIGIGNMGTPMAGQLARKGFNLTVYDRQAATANAFAREHGARVARSAAEVGAGADVVIFMLPSDQVVRQVLFDDGLATQLAPGSIAIDMGTSAPAVTRSISAELAALGIGYLDAPVMGGVVFAQDASLDIMVSGDDASIERCRPLFDAMGRKLWPCGDIGSAHVLKAMTNYINACALINTLEAMTIGRKFGLDSKVMAEAIDVMCNGRQHPVVKKIIPHVLTQKFGTGMAMQLIAKDVKIAVDSAHSVGAAVPLGEATEQLWRAACEQIGGSRDHSEIVKYWETASGVQL</sequence>
<evidence type="ECO:0000259" key="3">
    <source>
        <dbReference type="Pfam" id="PF03446"/>
    </source>
</evidence>
<dbReference type="InterPro" id="IPR013328">
    <property type="entry name" value="6PGD_dom2"/>
</dbReference>
<comment type="caution">
    <text evidence="5">The sequence shown here is derived from an EMBL/GenBank/DDBJ whole genome shotgun (WGS) entry which is preliminary data.</text>
</comment>
<dbReference type="Pfam" id="PF03446">
    <property type="entry name" value="NAD_binding_2"/>
    <property type="match status" value="1"/>
</dbReference>
<dbReference type="InterPro" id="IPR015815">
    <property type="entry name" value="HIBADH-related"/>
</dbReference>
<dbReference type="InterPro" id="IPR029154">
    <property type="entry name" value="HIBADH-like_NADP-bd"/>
</dbReference>
<accession>A0ABW2IB01</accession>
<dbReference type="PANTHER" id="PTHR22981:SF7">
    <property type="entry name" value="3-HYDROXYISOBUTYRATE DEHYDROGENASE, MITOCHONDRIAL"/>
    <property type="match status" value="1"/>
</dbReference>
<keyword evidence="6" id="KW-1185">Reference proteome</keyword>
<dbReference type="GO" id="GO:0016491">
    <property type="term" value="F:oxidoreductase activity"/>
    <property type="evidence" value="ECO:0007669"/>
    <property type="project" value="UniProtKB-KW"/>
</dbReference>
<dbReference type="SUPFAM" id="SSF48179">
    <property type="entry name" value="6-phosphogluconate dehydrogenase C-terminal domain-like"/>
    <property type="match status" value="1"/>
</dbReference>
<protein>
    <submittedName>
        <fullName evidence="5">NAD(P)-dependent oxidoreductase</fullName>
        <ecNumber evidence="5">1.1.-.-</ecNumber>
    </submittedName>
</protein>
<dbReference type="Proteomes" id="UP001596542">
    <property type="component" value="Unassembled WGS sequence"/>
</dbReference>
<dbReference type="RefSeq" id="WP_382271603.1">
    <property type="nucleotide sequence ID" value="NZ_JBHTBU010000001.1"/>
</dbReference>
<dbReference type="PANTHER" id="PTHR22981">
    <property type="entry name" value="3-HYDROXYISOBUTYRATE DEHYDROGENASE-RELATED"/>
    <property type="match status" value="1"/>
</dbReference>
<dbReference type="InterPro" id="IPR006115">
    <property type="entry name" value="6PGDH_NADP-bd"/>
</dbReference>
<evidence type="ECO:0000256" key="2">
    <source>
        <dbReference type="ARBA" id="ARBA00023027"/>
    </source>
</evidence>
<feature type="domain" description="3-hydroxyisobutyrate dehydrogenase-like NAD-binding" evidence="4">
    <location>
        <begin position="168"/>
        <end position="289"/>
    </location>
</feature>
<dbReference type="SUPFAM" id="SSF51735">
    <property type="entry name" value="NAD(P)-binding Rossmann-fold domains"/>
    <property type="match status" value="1"/>
</dbReference>
<dbReference type="Gene3D" id="1.10.1040.10">
    <property type="entry name" value="N-(1-d-carboxylethyl)-l-norvaline Dehydrogenase, domain 2"/>
    <property type="match status" value="1"/>
</dbReference>
<keyword evidence="2" id="KW-0520">NAD</keyword>
<dbReference type="EC" id="1.1.-.-" evidence="5"/>
<organism evidence="5 6">
    <name type="scientific">Herminiimonas glaciei</name>
    <dbReference type="NCBI Taxonomy" id="523788"/>
    <lineage>
        <taxon>Bacteria</taxon>
        <taxon>Pseudomonadati</taxon>
        <taxon>Pseudomonadota</taxon>
        <taxon>Betaproteobacteria</taxon>
        <taxon>Burkholderiales</taxon>
        <taxon>Oxalobacteraceae</taxon>
        <taxon>Herminiimonas</taxon>
    </lineage>
</organism>
<name>A0ABW2IB01_9BURK</name>
<evidence type="ECO:0000313" key="5">
    <source>
        <dbReference type="EMBL" id="MFC7288246.1"/>
    </source>
</evidence>
<keyword evidence="1 5" id="KW-0560">Oxidoreductase</keyword>
<feature type="domain" description="6-phosphogluconate dehydrogenase NADP-binding" evidence="3">
    <location>
        <begin position="6"/>
        <end position="162"/>
    </location>
</feature>
<evidence type="ECO:0000256" key="1">
    <source>
        <dbReference type="ARBA" id="ARBA00023002"/>
    </source>
</evidence>